<protein>
    <submittedName>
        <fullName evidence="1">Probable proline rich signal peptide protein</fullName>
    </submittedName>
</protein>
<dbReference type="STRING" id="332411.VI06_08720"/>
<keyword evidence="2" id="KW-1185">Reference proteome</keyword>
<evidence type="ECO:0000313" key="1">
    <source>
        <dbReference type="EMBL" id="BBF87887.1"/>
    </source>
</evidence>
<dbReference type="EMBL" id="AP018823">
    <property type="protein sequence ID" value="BBF87887.1"/>
    <property type="molecule type" value="Genomic_DNA"/>
</dbReference>
<proteinExistence type="predicted"/>
<dbReference type="KEGG" id="amah:DLM_4315"/>
<accession>A0A3G9GWE4</accession>
<reference evidence="2" key="3">
    <citation type="journal article" date="2017" name="Plant Physiol. Biochem.">
        <title>Differential oxidative and antioxidative response of duckweed Lemna minor toward plant growth promoting/inhibiting bacteria.</title>
        <authorList>
            <person name="Ishizawa H."/>
            <person name="Kuroda M."/>
            <person name="Morikawa M."/>
            <person name="Ike M."/>
        </authorList>
    </citation>
    <scope>NUCLEOTIDE SEQUENCE [LARGE SCALE GENOMIC DNA]</scope>
    <source>
        <strain evidence="2">H3</strain>
    </source>
</reference>
<dbReference type="Pfam" id="PF14334">
    <property type="entry name" value="DUF4390"/>
    <property type="match status" value="1"/>
</dbReference>
<dbReference type="AlphaFoldDB" id="A0A3G9GWE4"/>
<dbReference type="InterPro" id="IPR025500">
    <property type="entry name" value="DUF4390"/>
</dbReference>
<name>A0A3G9GWE4_9NEIS</name>
<dbReference type="Proteomes" id="UP000198290">
    <property type="component" value="Chromosome"/>
</dbReference>
<sequence length="184" mass="20329">MLWLLVCAVATAQADGILARRADAELTQDGQLSLSTRFQTKLSSSLNDALAQGVTLTFRLEFELTRPRSTAYYLNLKEWFEPHASLTFKLSYQSLTSRYRVTIGSFSNYYRSLAEAMGALGSIQDWRVLQSGALDPRSPGGVAGRVRLVLDISELPKPFQLNALGSGEWSLSSNWTAINMKDAS</sequence>
<evidence type="ECO:0000313" key="2">
    <source>
        <dbReference type="Proteomes" id="UP000198290"/>
    </source>
</evidence>
<reference evidence="1 2" key="2">
    <citation type="journal article" date="2017" name="Genome Announc.">
        <title>Draft genome sequence of Aquitalea magnusonii strain H3, a plant growth-promoting bacterium of duckweed Lemna minor.</title>
        <authorList>
            <person name="Ishizawa H."/>
            <person name="Kuroda M."/>
            <person name="Ike M."/>
        </authorList>
    </citation>
    <scope>NUCLEOTIDE SEQUENCE [LARGE SCALE GENOMIC DNA]</scope>
    <source>
        <strain evidence="1 2">H3</strain>
    </source>
</reference>
<organism evidence="1 2">
    <name type="scientific">Aquitalea magnusonii</name>
    <dbReference type="NCBI Taxonomy" id="332411"/>
    <lineage>
        <taxon>Bacteria</taxon>
        <taxon>Pseudomonadati</taxon>
        <taxon>Pseudomonadota</taxon>
        <taxon>Betaproteobacteria</taxon>
        <taxon>Neisseriales</taxon>
        <taxon>Chromobacteriaceae</taxon>
        <taxon>Aquitalea</taxon>
    </lineage>
</organism>
<gene>
    <name evidence="1" type="ORF">DLM_4315</name>
</gene>
<dbReference type="RefSeq" id="WP_231959929.1">
    <property type="nucleotide sequence ID" value="NZ_AP018823.1"/>
</dbReference>
<reference evidence="2" key="1">
    <citation type="journal article" date="2017" name="Biotechnol. Biofuels">
        <title>Evaluation of environmental bacterial communities as a factor affecting the growth of duckweed Lemna minor.</title>
        <authorList>
            <person name="Ishizawa H."/>
            <person name="Kuroda M."/>
            <person name="Morikawa M."/>
            <person name="Ike M."/>
        </authorList>
    </citation>
    <scope>NUCLEOTIDE SEQUENCE [LARGE SCALE GENOMIC DNA]</scope>
    <source>
        <strain evidence="2">H3</strain>
    </source>
</reference>